<reference evidence="2" key="1">
    <citation type="journal article" date="2019" name="Int. J. Syst. Evol. Microbiol.">
        <title>The Global Catalogue of Microorganisms (GCM) 10K type strain sequencing project: providing services to taxonomists for standard genome sequencing and annotation.</title>
        <authorList>
            <consortium name="The Broad Institute Genomics Platform"/>
            <consortium name="The Broad Institute Genome Sequencing Center for Infectious Disease"/>
            <person name="Wu L."/>
            <person name="Ma J."/>
        </authorList>
    </citation>
    <scope>NUCLEOTIDE SEQUENCE [LARGE SCALE GENOMIC DNA]</scope>
    <source>
        <strain evidence="2">CGMCC 4.7466</strain>
    </source>
</reference>
<dbReference type="InterPro" id="IPR007298">
    <property type="entry name" value="Cu-R_lipoprotein_NlpE"/>
</dbReference>
<accession>A0ABV9T4M8</accession>
<dbReference type="EMBL" id="JBHSJJ010000012">
    <property type="protein sequence ID" value="MFC4873706.1"/>
    <property type="molecule type" value="Genomic_DNA"/>
</dbReference>
<sequence>MKKYTLLSISLGFIILASCDAPTEETRHEEEFTTPAMEKEIILEDRYSTWLTYEGTVPCADCSGKHLQLKLENSPDKKERAYELTETYLDTKDGDRKYTTKGIYQVHYGTEDEPSLMVIRLIDEDQQLFISFSQEANGSLQLLSQEEKKMVPTSNHTLKPVP</sequence>
<gene>
    <name evidence="1" type="ORF">ACFPFU_18535</name>
</gene>
<protein>
    <submittedName>
        <fullName evidence="1">Copper resistance protein NlpE N-terminal domain-containing protein</fullName>
    </submittedName>
</protein>
<dbReference type="Gene3D" id="2.40.128.640">
    <property type="match status" value="1"/>
</dbReference>
<proteinExistence type="predicted"/>
<dbReference type="PROSITE" id="PS51257">
    <property type="entry name" value="PROKAR_LIPOPROTEIN"/>
    <property type="match status" value="1"/>
</dbReference>
<dbReference type="RefSeq" id="WP_377066828.1">
    <property type="nucleotide sequence ID" value="NZ_JBHSJJ010000012.1"/>
</dbReference>
<evidence type="ECO:0000313" key="1">
    <source>
        <dbReference type="EMBL" id="MFC4873706.1"/>
    </source>
</evidence>
<organism evidence="1 2">
    <name type="scientific">Negadavirga shengliensis</name>
    <dbReference type="NCBI Taxonomy" id="1389218"/>
    <lineage>
        <taxon>Bacteria</taxon>
        <taxon>Pseudomonadati</taxon>
        <taxon>Bacteroidota</taxon>
        <taxon>Cytophagia</taxon>
        <taxon>Cytophagales</taxon>
        <taxon>Cyclobacteriaceae</taxon>
        <taxon>Negadavirga</taxon>
    </lineage>
</organism>
<dbReference type="Pfam" id="PF04170">
    <property type="entry name" value="NlpE"/>
    <property type="match status" value="1"/>
</dbReference>
<comment type="caution">
    <text evidence="1">The sequence shown here is derived from an EMBL/GenBank/DDBJ whole genome shotgun (WGS) entry which is preliminary data.</text>
</comment>
<name>A0ABV9T4M8_9BACT</name>
<keyword evidence="2" id="KW-1185">Reference proteome</keyword>
<dbReference type="Proteomes" id="UP001595818">
    <property type="component" value="Unassembled WGS sequence"/>
</dbReference>
<evidence type="ECO:0000313" key="2">
    <source>
        <dbReference type="Proteomes" id="UP001595818"/>
    </source>
</evidence>